<dbReference type="AlphaFoldDB" id="A0A1B2HMX5"/>
<evidence type="ECO:0000313" key="2">
    <source>
        <dbReference type="Proteomes" id="UP000093053"/>
    </source>
</evidence>
<sequence>MHCVFSWSYRALPQPAARLFRLLGRHPGPDHSAAAAAALAGVDVPAARRLLDVLRSAHLVEQTAPDRFAMHDLLRLYARQLGADEQALERLADWYLHTAYAAVDLVNPAMLHLPRPEVRAELSGRAEALEWLETERHNLIALIHTAGGPTAWRLADALRGYFWLRKYHDDWLDALREGLRASVVDGDLRAQTAMHHGIATARLSLSHYALAAGHFEQARRLSERSRWHEAQAAALGNLGIIHRHRGRLRDAAVCHARALAVVRSIGAEVREAEVLGNLGNVHYEMGHLRLAERHCQRALVIHRAHASTLGEAVDLSLLGRISFDLGELSHSAAFCSAVLRMDLGARGLQAATLAHLALVQCALGQHDQAAVHAAQALDLARDTDSRGAELDAQNALASSTAGGAASPAAERHRHALDLARADGYRRGEVESLVELSAAVVALGRPDPGLAAQAVSLAAEAGFRVLRGRALTALAHARAATGAVDAAVASGEEALGVHLATGHRLGHAATTALLAQLRRL</sequence>
<name>A0A1B2HMX5_9PSEU</name>
<keyword evidence="2" id="KW-1185">Reference proteome</keyword>
<protein>
    <submittedName>
        <fullName evidence="1">Uncharacterized protein</fullName>
    </submittedName>
</protein>
<dbReference type="InterPro" id="IPR019734">
    <property type="entry name" value="TPR_rpt"/>
</dbReference>
<gene>
    <name evidence="1" type="ORF">BBK82_26355</name>
</gene>
<dbReference type="KEGG" id="led:BBK82_26355"/>
<dbReference type="Gene3D" id="1.25.40.10">
    <property type="entry name" value="Tetratricopeptide repeat domain"/>
    <property type="match status" value="2"/>
</dbReference>
<organism evidence="1 2">
    <name type="scientific">Lentzea guizhouensis</name>
    <dbReference type="NCBI Taxonomy" id="1586287"/>
    <lineage>
        <taxon>Bacteria</taxon>
        <taxon>Bacillati</taxon>
        <taxon>Actinomycetota</taxon>
        <taxon>Actinomycetes</taxon>
        <taxon>Pseudonocardiales</taxon>
        <taxon>Pseudonocardiaceae</taxon>
        <taxon>Lentzea</taxon>
    </lineage>
</organism>
<proteinExistence type="predicted"/>
<dbReference type="SMART" id="SM00028">
    <property type="entry name" value="TPR"/>
    <property type="match status" value="5"/>
</dbReference>
<dbReference type="Pfam" id="PF13424">
    <property type="entry name" value="TPR_12"/>
    <property type="match status" value="1"/>
</dbReference>
<dbReference type="InterPro" id="IPR036390">
    <property type="entry name" value="WH_DNA-bd_sf"/>
</dbReference>
<dbReference type="InterPro" id="IPR011990">
    <property type="entry name" value="TPR-like_helical_dom_sf"/>
</dbReference>
<reference evidence="1 2" key="1">
    <citation type="submission" date="2016-07" db="EMBL/GenBank/DDBJ databases">
        <title>Complete genome sequence of the Lentzea guizhouensis DHS C013.</title>
        <authorList>
            <person name="Cao C."/>
        </authorList>
    </citation>
    <scope>NUCLEOTIDE SEQUENCE [LARGE SCALE GENOMIC DNA]</scope>
    <source>
        <strain evidence="1 2">DHS C013</strain>
    </source>
</reference>
<evidence type="ECO:0000313" key="1">
    <source>
        <dbReference type="EMBL" id="ANZ39073.1"/>
    </source>
</evidence>
<dbReference type="STRING" id="1586287.BBK82_26355"/>
<dbReference type="PANTHER" id="PTHR10098">
    <property type="entry name" value="RAPSYN-RELATED"/>
    <property type="match status" value="1"/>
</dbReference>
<dbReference type="Proteomes" id="UP000093053">
    <property type="component" value="Chromosome"/>
</dbReference>
<dbReference type="SUPFAM" id="SSF48452">
    <property type="entry name" value="TPR-like"/>
    <property type="match status" value="2"/>
</dbReference>
<accession>A0A1B2HMX5</accession>
<dbReference type="SUPFAM" id="SSF46785">
    <property type="entry name" value="Winged helix' DNA-binding domain"/>
    <property type="match status" value="1"/>
</dbReference>
<dbReference type="EMBL" id="CP016793">
    <property type="protein sequence ID" value="ANZ39073.1"/>
    <property type="molecule type" value="Genomic_DNA"/>
</dbReference>